<evidence type="ECO:0000256" key="1">
    <source>
        <dbReference type="SAM" id="MobiDB-lite"/>
    </source>
</evidence>
<keyword evidence="4" id="KW-1185">Reference proteome</keyword>
<keyword evidence="2" id="KW-1133">Transmembrane helix</keyword>
<reference evidence="3 4" key="1">
    <citation type="submission" date="2020-08" db="EMBL/GenBank/DDBJ databases">
        <title>Genomic Encyclopedia of Archaeal and Bacterial Type Strains, Phase II (KMG-II): from individual species to whole genera.</title>
        <authorList>
            <person name="Goeker M."/>
        </authorList>
    </citation>
    <scope>NUCLEOTIDE SEQUENCE [LARGE SCALE GENOMIC DNA]</scope>
    <source>
        <strain evidence="3 4">DSM 43850</strain>
    </source>
</reference>
<accession>A0ABR6BH04</accession>
<evidence type="ECO:0000256" key="2">
    <source>
        <dbReference type="SAM" id="Phobius"/>
    </source>
</evidence>
<feature type="transmembrane region" description="Helical" evidence="2">
    <location>
        <begin position="19"/>
        <end position="39"/>
    </location>
</feature>
<feature type="transmembrane region" description="Helical" evidence="2">
    <location>
        <begin position="131"/>
        <end position="150"/>
    </location>
</feature>
<proteinExistence type="predicted"/>
<keyword evidence="2" id="KW-0812">Transmembrane</keyword>
<feature type="transmembrane region" description="Helical" evidence="2">
    <location>
        <begin position="79"/>
        <end position="95"/>
    </location>
</feature>
<evidence type="ECO:0000313" key="3">
    <source>
        <dbReference type="EMBL" id="MBA8926156.1"/>
    </source>
</evidence>
<feature type="transmembrane region" description="Helical" evidence="2">
    <location>
        <begin position="101"/>
        <end position="119"/>
    </location>
</feature>
<dbReference type="Pfam" id="PF19609">
    <property type="entry name" value="DUF6114"/>
    <property type="match status" value="1"/>
</dbReference>
<dbReference type="Proteomes" id="UP000517916">
    <property type="component" value="Unassembled WGS sequence"/>
</dbReference>
<sequence>MLVAGVWQRFGGWRRGRPFWAGIFLALGGLVIVFPPFASLKLGDLAISISTLGGVSGLLIGVLLEVCALSLLLRPQFRAAAAITAMILSLIALVTSNLGGFLLGTLLGVVGSALAMSWTTRPRRRPRTAQALPPAAVVLAGALLAGLLLGNGGPSPVTASAAAPVSSTTTSTTAVSTTPSSTTPASTTTSAKPTTRTTVAPPPAPPAGSRAWTLNASRLRMSGLNFGGVVDAVLSGQVVKVLQFTASDLEITNLVQTADFGNGHKIVTSAAPGSTSTVSPGSRVTLLTQRLKGNLNLLGIKIPVDYSAASPPPLTIPLVTFTEVTVTNTDLRGGVLRIPGAKIVAS</sequence>
<protein>
    <submittedName>
        <fullName evidence="3">Uncharacterized protein</fullName>
    </submittedName>
</protein>
<comment type="caution">
    <text evidence="3">The sequence shown here is derived from an EMBL/GenBank/DDBJ whole genome shotgun (WGS) entry which is preliminary data.</text>
</comment>
<evidence type="ECO:0000313" key="4">
    <source>
        <dbReference type="Proteomes" id="UP000517916"/>
    </source>
</evidence>
<gene>
    <name evidence="3" type="ORF">BC739_003355</name>
</gene>
<organism evidence="3 4">
    <name type="scientific">Kutzneria viridogrisea</name>
    <dbReference type="NCBI Taxonomy" id="47990"/>
    <lineage>
        <taxon>Bacteria</taxon>
        <taxon>Bacillati</taxon>
        <taxon>Actinomycetota</taxon>
        <taxon>Actinomycetes</taxon>
        <taxon>Pseudonocardiales</taxon>
        <taxon>Pseudonocardiaceae</taxon>
        <taxon>Kutzneria</taxon>
    </lineage>
</organism>
<feature type="region of interest" description="Disordered" evidence="1">
    <location>
        <begin position="159"/>
        <end position="210"/>
    </location>
</feature>
<keyword evidence="2" id="KW-0472">Membrane</keyword>
<feature type="compositionally biased region" description="Low complexity" evidence="1">
    <location>
        <begin position="159"/>
        <end position="199"/>
    </location>
</feature>
<dbReference type="InterPro" id="IPR046096">
    <property type="entry name" value="DUF6114"/>
</dbReference>
<dbReference type="EMBL" id="JACJID010000002">
    <property type="protein sequence ID" value="MBA8926156.1"/>
    <property type="molecule type" value="Genomic_DNA"/>
</dbReference>
<name>A0ABR6BH04_9PSEU</name>
<feature type="transmembrane region" description="Helical" evidence="2">
    <location>
        <begin position="45"/>
        <end position="72"/>
    </location>
</feature>